<comment type="caution">
    <text evidence="1">The sequence shown here is derived from an EMBL/GenBank/DDBJ whole genome shotgun (WGS) entry which is preliminary data.</text>
</comment>
<dbReference type="Proteomes" id="UP000266188">
    <property type="component" value="Unassembled WGS sequence"/>
</dbReference>
<protein>
    <submittedName>
        <fullName evidence="1">Uncharacterized protein</fullName>
    </submittedName>
</protein>
<evidence type="ECO:0000313" key="1">
    <source>
        <dbReference type="EMBL" id="RJE16681.1"/>
    </source>
</evidence>
<name>A0A3A2ZHF2_9EURO</name>
<reference evidence="2" key="1">
    <citation type="submission" date="2017-02" db="EMBL/GenBank/DDBJ databases">
        <authorList>
            <person name="Tafer H."/>
            <person name="Lopandic K."/>
        </authorList>
    </citation>
    <scope>NUCLEOTIDE SEQUENCE [LARGE SCALE GENOMIC DNA]</scope>
    <source>
        <strain evidence="2">CBS 366.77</strain>
    </source>
</reference>
<dbReference type="EMBL" id="MVGC01003240">
    <property type="protein sequence ID" value="RJE16681.1"/>
    <property type="molecule type" value="Genomic_DNA"/>
</dbReference>
<sequence length="64" mass="7374">MAEIYPDLRESTEEYRSKYRRVAKLHTLGRRTNAMAERFGRGILGLMPHGDQTKSSNMEISDAM</sequence>
<dbReference type="AlphaFoldDB" id="A0A3A2ZHF2"/>
<proteinExistence type="predicted"/>
<accession>A0A3A2ZHF2</accession>
<dbReference type="STRING" id="2070753.A0A3A2ZHF2"/>
<keyword evidence="2" id="KW-1185">Reference proteome</keyword>
<dbReference type="OrthoDB" id="67027at2759"/>
<evidence type="ECO:0000313" key="2">
    <source>
        <dbReference type="Proteomes" id="UP000266188"/>
    </source>
</evidence>
<organism evidence="1 2">
    <name type="scientific">Aspergillus sclerotialis</name>
    <dbReference type="NCBI Taxonomy" id="2070753"/>
    <lineage>
        <taxon>Eukaryota</taxon>
        <taxon>Fungi</taxon>
        <taxon>Dikarya</taxon>
        <taxon>Ascomycota</taxon>
        <taxon>Pezizomycotina</taxon>
        <taxon>Eurotiomycetes</taxon>
        <taxon>Eurotiomycetidae</taxon>
        <taxon>Eurotiales</taxon>
        <taxon>Aspergillaceae</taxon>
        <taxon>Aspergillus</taxon>
        <taxon>Aspergillus subgen. Polypaecilum</taxon>
    </lineage>
</organism>
<gene>
    <name evidence="1" type="ORF">PHISCL_10982</name>
</gene>